<dbReference type="PANTHER" id="PTHR24185:SF1">
    <property type="entry name" value="CALCIUM-INDEPENDENT PHOSPHOLIPASE A2-GAMMA"/>
    <property type="match status" value="1"/>
</dbReference>
<feature type="short sequence motif" description="GXGXXG" evidence="4">
    <location>
        <begin position="53"/>
        <end position="58"/>
    </location>
</feature>
<evidence type="ECO:0000313" key="7">
    <source>
        <dbReference type="EMBL" id="KAF4300988.1"/>
    </source>
</evidence>
<evidence type="ECO:0000256" key="1">
    <source>
        <dbReference type="ARBA" id="ARBA00022801"/>
    </source>
</evidence>
<feature type="compositionally biased region" description="Basic and acidic residues" evidence="5">
    <location>
        <begin position="654"/>
        <end position="675"/>
    </location>
</feature>
<dbReference type="InterPro" id="IPR016035">
    <property type="entry name" value="Acyl_Trfase/lysoPLipase"/>
</dbReference>
<feature type="region of interest" description="Disordered" evidence="5">
    <location>
        <begin position="84"/>
        <end position="103"/>
    </location>
</feature>
<evidence type="ECO:0000256" key="5">
    <source>
        <dbReference type="SAM" id="MobiDB-lite"/>
    </source>
</evidence>
<proteinExistence type="predicted"/>
<evidence type="ECO:0000256" key="2">
    <source>
        <dbReference type="ARBA" id="ARBA00022963"/>
    </source>
</evidence>
<feature type="compositionally biased region" description="Basic and acidic residues" evidence="5">
    <location>
        <begin position="702"/>
        <end position="716"/>
    </location>
</feature>
<dbReference type="Gene3D" id="3.40.1090.10">
    <property type="entry name" value="Cytosolic phospholipase A2 catalytic domain"/>
    <property type="match status" value="1"/>
</dbReference>
<dbReference type="AlphaFoldDB" id="A0A8H4MZ00"/>
<evidence type="ECO:0000256" key="3">
    <source>
        <dbReference type="ARBA" id="ARBA00023098"/>
    </source>
</evidence>
<dbReference type="GO" id="GO:0016020">
    <property type="term" value="C:membrane"/>
    <property type="evidence" value="ECO:0007669"/>
    <property type="project" value="TreeGrafter"/>
</dbReference>
<dbReference type="GO" id="GO:0046486">
    <property type="term" value="P:glycerolipid metabolic process"/>
    <property type="evidence" value="ECO:0007669"/>
    <property type="project" value="UniProtKB-ARBA"/>
</dbReference>
<gene>
    <name evidence="7" type="ORF">GTA08_BOTSDO10872</name>
</gene>
<sequence>MTALRVDTGTPQRPRSVRTVRTFASVDDDYGNGSEWARTVKDPWDPAILTLDGGGIRGYSSLLMVQQLMHEIAEWERKLEMEEAAEAATRRKDGTSTPPFEPRTFNEDELLPCHYFDFMYGTSTGGLIATMLGRLRMSVPQCLELYRQVGDDLFGKRRSVLPLTTKYHHKPLEAAVKEIVKRHCKTHPNGMCDGEDWYPWNIEEDEDPVSSLVLRPGEQICHSICLTATHNERVNEAHLLRTYDHRYISVPNYITLYNEGADKLKIWEVTRATSAAPFYFKILEADIRGEIMGFKDGGIRENNPAGAAWSEFVSLYGEHRDPALLLSIGTGRPDESADGFASAWPGPFGTSSAMKKVAEKFAVFKNVLIKYTEGEEQHRAMVRIAKGENTWYKRLNVDKGLEKMKLDNWEKGAWGGPGYFVSSVAAAMEMQAPPARKPSVVRPVAASSAPDVLMSSRVEGLRERKPHQGATDRRTATFDFELSLPPKDDDADSPATVAAAPLPPQPSSPSTSSSSLPEPPNQRLRYEENKTRPSVKPKHVPGGRTLTRMEDATAAYINRAFDHKYDTYAPPMTKIKQAAEKLVRQRRAREKAAAFAEEGDGDRDRRRWDTYMGRWLTGEYTDEEDGVVRWPVPGEGERRPSLRDLVAAVGGRGSGERRSSSGGERRSRRSSDARKSSSAVDARKSSSAVDARTSSSGVDARASGERLTGKGKKEGK</sequence>
<dbReference type="GO" id="GO:0019369">
    <property type="term" value="P:arachidonate metabolic process"/>
    <property type="evidence" value="ECO:0007669"/>
    <property type="project" value="TreeGrafter"/>
</dbReference>
<evidence type="ECO:0000256" key="4">
    <source>
        <dbReference type="PROSITE-ProRule" id="PRU01161"/>
    </source>
</evidence>
<evidence type="ECO:0000259" key="6">
    <source>
        <dbReference type="PROSITE" id="PS51635"/>
    </source>
</evidence>
<protein>
    <submittedName>
        <fullName evidence="7">Patatin/Phospholipase A2-related protein</fullName>
    </submittedName>
</protein>
<dbReference type="Pfam" id="PF01734">
    <property type="entry name" value="Patatin"/>
    <property type="match status" value="1"/>
</dbReference>
<feature type="region of interest" description="Disordered" evidence="5">
    <location>
        <begin position="627"/>
        <end position="716"/>
    </location>
</feature>
<feature type="active site" description="Proton acceptor" evidence="4">
    <location>
        <position position="296"/>
    </location>
</feature>
<organism evidence="7 8">
    <name type="scientific">Botryosphaeria dothidea</name>
    <dbReference type="NCBI Taxonomy" id="55169"/>
    <lineage>
        <taxon>Eukaryota</taxon>
        <taxon>Fungi</taxon>
        <taxon>Dikarya</taxon>
        <taxon>Ascomycota</taxon>
        <taxon>Pezizomycotina</taxon>
        <taxon>Dothideomycetes</taxon>
        <taxon>Dothideomycetes incertae sedis</taxon>
        <taxon>Botryosphaeriales</taxon>
        <taxon>Botryosphaeriaceae</taxon>
        <taxon>Botryosphaeria</taxon>
    </lineage>
</organism>
<dbReference type="SUPFAM" id="SSF52151">
    <property type="entry name" value="FabD/lysophospholipase-like"/>
    <property type="match status" value="1"/>
</dbReference>
<feature type="region of interest" description="Disordered" evidence="5">
    <location>
        <begin position="455"/>
        <end position="544"/>
    </location>
</feature>
<feature type="short sequence motif" description="DGA/G" evidence="4">
    <location>
        <begin position="296"/>
        <end position="298"/>
    </location>
</feature>
<feature type="compositionally biased region" description="Low complexity" evidence="5">
    <location>
        <begin position="676"/>
        <end position="696"/>
    </location>
</feature>
<keyword evidence="8" id="KW-1185">Reference proteome</keyword>
<dbReference type="EMBL" id="WWBZ02000082">
    <property type="protein sequence ID" value="KAF4300988.1"/>
    <property type="molecule type" value="Genomic_DNA"/>
</dbReference>
<dbReference type="PANTHER" id="PTHR24185">
    <property type="entry name" value="CALCIUM-INDEPENDENT PHOSPHOLIPASE A2-GAMMA"/>
    <property type="match status" value="1"/>
</dbReference>
<keyword evidence="3 4" id="KW-0443">Lipid metabolism</keyword>
<feature type="short sequence motif" description="GXSXG" evidence="4">
    <location>
        <begin position="121"/>
        <end position="125"/>
    </location>
</feature>
<comment type="caution">
    <text evidence="7">The sequence shown here is derived from an EMBL/GenBank/DDBJ whole genome shotgun (WGS) entry which is preliminary data.</text>
</comment>
<dbReference type="GO" id="GO:0016042">
    <property type="term" value="P:lipid catabolic process"/>
    <property type="evidence" value="ECO:0007669"/>
    <property type="project" value="UniProtKB-UniRule"/>
</dbReference>
<dbReference type="Proteomes" id="UP000572817">
    <property type="component" value="Unassembled WGS sequence"/>
</dbReference>
<feature type="active site" description="Nucleophile" evidence="4">
    <location>
        <position position="123"/>
    </location>
</feature>
<keyword evidence="1 4" id="KW-0378">Hydrolase</keyword>
<dbReference type="GO" id="GO:0047499">
    <property type="term" value="F:calcium-independent phospholipase A2 activity"/>
    <property type="evidence" value="ECO:0007669"/>
    <property type="project" value="TreeGrafter"/>
</dbReference>
<dbReference type="OrthoDB" id="626167at2759"/>
<keyword evidence="2 4" id="KW-0442">Lipid degradation</keyword>
<reference evidence="7" key="1">
    <citation type="submission" date="2020-04" db="EMBL/GenBank/DDBJ databases">
        <title>Genome Assembly and Annotation of Botryosphaeria dothidea sdau 11-99, a Latent Pathogen of Apple Fruit Ring Rot in China.</title>
        <authorList>
            <person name="Yu C."/>
            <person name="Diao Y."/>
            <person name="Lu Q."/>
            <person name="Zhao J."/>
            <person name="Cui S."/>
            <person name="Peng C."/>
            <person name="He B."/>
            <person name="Liu H."/>
        </authorList>
    </citation>
    <scope>NUCLEOTIDE SEQUENCE [LARGE SCALE GENOMIC DNA]</scope>
    <source>
        <strain evidence="7">Sdau11-99</strain>
    </source>
</reference>
<accession>A0A8H4MZ00</accession>
<name>A0A8H4MZ00_9PEZI</name>
<feature type="domain" description="PNPLA" evidence="6">
    <location>
        <begin position="49"/>
        <end position="309"/>
    </location>
</feature>
<evidence type="ECO:0000313" key="8">
    <source>
        <dbReference type="Proteomes" id="UP000572817"/>
    </source>
</evidence>
<dbReference type="InterPro" id="IPR002641">
    <property type="entry name" value="PNPLA_dom"/>
</dbReference>
<dbReference type="PROSITE" id="PS51635">
    <property type="entry name" value="PNPLA"/>
    <property type="match status" value="1"/>
</dbReference>